<protein>
    <recommendedName>
        <fullName evidence="1">Reverse transcriptase domain-containing protein</fullName>
    </recommendedName>
</protein>
<dbReference type="OrthoDB" id="428918at2759"/>
<dbReference type="SUPFAM" id="SSF53098">
    <property type="entry name" value="Ribonuclease H-like"/>
    <property type="match status" value="1"/>
</dbReference>
<dbReference type="PANTHER" id="PTHR31635:SF196">
    <property type="entry name" value="REVERSE TRANSCRIPTASE DOMAIN-CONTAINING PROTEIN-RELATED"/>
    <property type="match status" value="1"/>
</dbReference>
<name>A0A2Z6MEZ7_TRISU</name>
<evidence type="ECO:0000313" key="3">
    <source>
        <dbReference type="Proteomes" id="UP000242715"/>
    </source>
</evidence>
<dbReference type="EMBL" id="DF973229">
    <property type="protein sequence ID" value="GAU21425.1"/>
    <property type="molecule type" value="Genomic_DNA"/>
</dbReference>
<dbReference type="InterPro" id="IPR036691">
    <property type="entry name" value="Endo/exonu/phosph_ase_sf"/>
</dbReference>
<evidence type="ECO:0000259" key="1">
    <source>
        <dbReference type="PROSITE" id="PS50878"/>
    </source>
</evidence>
<dbReference type="AlphaFoldDB" id="A0A2Z6MEZ7"/>
<dbReference type="Pfam" id="PF00078">
    <property type="entry name" value="RVT_1"/>
    <property type="match status" value="1"/>
</dbReference>
<dbReference type="InterPro" id="IPR000477">
    <property type="entry name" value="RT_dom"/>
</dbReference>
<dbReference type="GO" id="GO:0004523">
    <property type="term" value="F:RNA-DNA hybrid ribonuclease activity"/>
    <property type="evidence" value="ECO:0007669"/>
    <property type="project" value="InterPro"/>
</dbReference>
<dbReference type="CDD" id="cd01650">
    <property type="entry name" value="RT_nLTR_like"/>
    <property type="match status" value="1"/>
</dbReference>
<dbReference type="InterPro" id="IPR043502">
    <property type="entry name" value="DNA/RNA_pol_sf"/>
</dbReference>
<dbReference type="PANTHER" id="PTHR31635">
    <property type="entry name" value="REVERSE TRANSCRIPTASE DOMAIN-CONTAINING PROTEIN-RELATED"/>
    <property type="match status" value="1"/>
</dbReference>
<gene>
    <name evidence="2" type="ORF">TSUD_32560</name>
</gene>
<proteinExistence type="predicted"/>
<dbReference type="SUPFAM" id="SSF56672">
    <property type="entry name" value="DNA/RNA polymerases"/>
    <property type="match status" value="1"/>
</dbReference>
<dbReference type="CDD" id="cd06222">
    <property type="entry name" value="RNase_H_like"/>
    <property type="match status" value="1"/>
</dbReference>
<dbReference type="PROSITE" id="PS50878">
    <property type="entry name" value="RT_POL"/>
    <property type="match status" value="1"/>
</dbReference>
<sequence length="1177" mass="132670">MVFLAEPMIEISQVPTWYWQSLKFDKFCVNNRAPHIPNLWGLWSANVSLVPVFVSSQCIAFEYSFNNAKVYVAAVYAHTSYLIRHQLWADLTSLQSQYVGSWMFAGDFNAVLGAHEKRGKRLPSNLSCNDFLLWTNANLLIHLNTIGVRFTWANGRGESEFITQRLDRSIVNQAWLEFWQNIHCCALFKHNSDHHPLLVTQDLMVIKHPTPFRFYKAWTSHVDCARVVTEVWSQPVQGPPMVCLQDKLKRLRAALKEWNRSVFGNVDHNVKLAIEEVSSVQALIDANDFSAALQQRDFEAQLQLSKVLLQQEMFWRDKARVNSFALGDRNTTYFHRLAKIKSASKPIVVLQTEQGSITDAADIETHIVNYFKSIFCGSNNCSANSLIQDCVSNLVSPEENNSLTAIPSEAEIKTAVFYMNAEGAPGPDGFGGHFYQHYWDIIAFDVIYAVQSFFLTGILPQHLNSNILILIPKTPEADCIENFRLIALANFQFKIITKILADRLSSVASRIVSLHQRGFIPDRHIADCVIIASEAVNVLSKKSYAGNIALKIDISKAFDTLDWNFLLAVLKQFGFGETFCSWITEILHSARLSVLVNGKLTGFFPCSRGVRQGDPLSPLLFCIAEDVLSRGISKAVLDGVLTLMSLCRNVQVPTHVLYADDIMVFCKGSKRNLRCLMEIFKSYGEVSGQLINKQKSKFYSGAISNARLLMITNLLGFGAGTIPLNYLGCPIFVGKPNSTHFSAIADKVRVKLASWKGALLSIMGRVQLVRAIIHGNEQWAVMCRARFLKWGQPSNTFLKSSIWHGIKHHIATVKANSRWLLGTGTKVSFWLDNWLSEPLAELFSIPLSAYPSLTARVSSFIVNGEWRIPASIVHRNAAVHARIFKIVVPRYALPDKLVWCPAKDGILSAKLAYDFLFPSQQQQLWTGWVWHKFVPPSTSFIAWRCFQNKMPTDENLIKRGCWSQMLKQVVIAAVLHVLKRAIDCRLPKADEQPILQLLAATTSTAVTPSTVTKIVMWCTPSIGWMKVNTDGSVNSSSAACGGLLRDYMANFRGGYAQKISTLSVLHAEIMTLILAMELAHSKNWFHLWLESDSMNALHAFEDMNVVPWDLRNRWSNCMHLGLTLKWSHIFREGNACADKFASLGHACPQLRWWSSLPPKLRDDFLQDKLGIPQYRTT</sequence>
<dbReference type="Proteomes" id="UP000242715">
    <property type="component" value="Unassembled WGS sequence"/>
</dbReference>
<dbReference type="InterPro" id="IPR012337">
    <property type="entry name" value="RNaseH-like_sf"/>
</dbReference>
<dbReference type="Pfam" id="PF13456">
    <property type="entry name" value="RVT_3"/>
    <property type="match status" value="1"/>
</dbReference>
<feature type="domain" description="Reverse transcriptase" evidence="1">
    <location>
        <begin position="452"/>
        <end position="731"/>
    </location>
</feature>
<reference evidence="3" key="1">
    <citation type="journal article" date="2017" name="Front. Plant Sci.">
        <title>Climate Clever Clovers: New Paradigm to Reduce the Environmental Footprint of Ruminants by Breeding Low Methanogenic Forages Utilizing Haplotype Variation.</title>
        <authorList>
            <person name="Kaur P."/>
            <person name="Appels R."/>
            <person name="Bayer P.E."/>
            <person name="Keeble-Gagnere G."/>
            <person name="Wang J."/>
            <person name="Hirakawa H."/>
            <person name="Shirasawa K."/>
            <person name="Vercoe P."/>
            <person name="Stefanova K."/>
            <person name="Durmic Z."/>
            <person name="Nichols P."/>
            <person name="Revell C."/>
            <person name="Isobe S.N."/>
            <person name="Edwards D."/>
            <person name="Erskine W."/>
        </authorList>
    </citation>
    <scope>NUCLEOTIDE SEQUENCE [LARGE SCALE GENOMIC DNA]</scope>
    <source>
        <strain evidence="3">cv. Daliak</strain>
    </source>
</reference>
<evidence type="ECO:0000313" key="2">
    <source>
        <dbReference type="EMBL" id="GAU21425.1"/>
    </source>
</evidence>
<dbReference type="InterPro" id="IPR026960">
    <property type="entry name" value="RVT-Znf"/>
</dbReference>
<dbReference type="Pfam" id="PF13966">
    <property type="entry name" value="zf-RVT"/>
    <property type="match status" value="1"/>
</dbReference>
<organism evidence="2 3">
    <name type="scientific">Trifolium subterraneum</name>
    <name type="common">Subterranean clover</name>
    <dbReference type="NCBI Taxonomy" id="3900"/>
    <lineage>
        <taxon>Eukaryota</taxon>
        <taxon>Viridiplantae</taxon>
        <taxon>Streptophyta</taxon>
        <taxon>Embryophyta</taxon>
        <taxon>Tracheophyta</taxon>
        <taxon>Spermatophyta</taxon>
        <taxon>Magnoliopsida</taxon>
        <taxon>eudicotyledons</taxon>
        <taxon>Gunneridae</taxon>
        <taxon>Pentapetalae</taxon>
        <taxon>rosids</taxon>
        <taxon>fabids</taxon>
        <taxon>Fabales</taxon>
        <taxon>Fabaceae</taxon>
        <taxon>Papilionoideae</taxon>
        <taxon>50 kb inversion clade</taxon>
        <taxon>NPAAA clade</taxon>
        <taxon>Hologalegina</taxon>
        <taxon>IRL clade</taxon>
        <taxon>Trifolieae</taxon>
        <taxon>Trifolium</taxon>
    </lineage>
</organism>
<dbReference type="InterPro" id="IPR002156">
    <property type="entry name" value="RNaseH_domain"/>
</dbReference>
<dbReference type="Gene3D" id="3.60.10.10">
    <property type="entry name" value="Endonuclease/exonuclease/phosphatase"/>
    <property type="match status" value="1"/>
</dbReference>
<accession>A0A2Z6MEZ7</accession>
<dbReference type="GO" id="GO:0003676">
    <property type="term" value="F:nucleic acid binding"/>
    <property type="evidence" value="ECO:0007669"/>
    <property type="project" value="InterPro"/>
</dbReference>
<dbReference type="Gene3D" id="3.30.420.10">
    <property type="entry name" value="Ribonuclease H-like superfamily/Ribonuclease H"/>
    <property type="match status" value="1"/>
</dbReference>
<keyword evidence="3" id="KW-1185">Reference proteome</keyword>
<dbReference type="SUPFAM" id="SSF56219">
    <property type="entry name" value="DNase I-like"/>
    <property type="match status" value="1"/>
</dbReference>
<dbReference type="InterPro" id="IPR044730">
    <property type="entry name" value="RNase_H-like_dom_plant"/>
</dbReference>
<dbReference type="InterPro" id="IPR036397">
    <property type="entry name" value="RNaseH_sf"/>
</dbReference>